<evidence type="ECO:0000313" key="8">
    <source>
        <dbReference type="Proteomes" id="UP001219525"/>
    </source>
</evidence>
<dbReference type="AlphaFoldDB" id="A0AAD6UVB0"/>
<dbReference type="PROSITE" id="PS51158">
    <property type="entry name" value="ALPHA_KINASE"/>
    <property type="match status" value="1"/>
</dbReference>
<dbReference type="GO" id="GO:0016905">
    <property type="term" value="F:myosin heavy chain kinase activity"/>
    <property type="evidence" value="ECO:0007669"/>
    <property type="project" value="TreeGrafter"/>
</dbReference>
<dbReference type="PANTHER" id="PTHR45992">
    <property type="entry name" value="EUKARYOTIC ELONGATION FACTOR 2 KINASE-RELATED"/>
    <property type="match status" value="1"/>
</dbReference>
<dbReference type="SMART" id="SM00811">
    <property type="entry name" value="Alpha_kinase"/>
    <property type="match status" value="1"/>
</dbReference>
<dbReference type="PANTHER" id="PTHR45992:SF8">
    <property type="entry name" value="MYOSIN HEAVY CHAIN KINASE A"/>
    <property type="match status" value="1"/>
</dbReference>
<organism evidence="7 8">
    <name type="scientific">Mycena pura</name>
    <dbReference type="NCBI Taxonomy" id="153505"/>
    <lineage>
        <taxon>Eukaryota</taxon>
        <taxon>Fungi</taxon>
        <taxon>Dikarya</taxon>
        <taxon>Basidiomycota</taxon>
        <taxon>Agaricomycotina</taxon>
        <taxon>Agaricomycetes</taxon>
        <taxon>Agaricomycetidae</taxon>
        <taxon>Agaricales</taxon>
        <taxon>Marasmiineae</taxon>
        <taxon>Mycenaceae</taxon>
        <taxon>Mycena</taxon>
    </lineage>
</organism>
<accession>A0AAD6UVB0</accession>
<dbReference type="Pfam" id="PF02816">
    <property type="entry name" value="Alpha_kinase"/>
    <property type="match status" value="1"/>
</dbReference>
<keyword evidence="8" id="KW-1185">Reference proteome</keyword>
<dbReference type="InterPro" id="IPR011009">
    <property type="entry name" value="Kinase-like_dom_sf"/>
</dbReference>
<keyword evidence="3" id="KW-0547">Nucleotide-binding</keyword>
<keyword evidence="2" id="KW-0808">Transferase</keyword>
<feature type="domain" description="Alpha-type protein kinase" evidence="6">
    <location>
        <begin position="290"/>
        <end position="553"/>
    </location>
</feature>
<dbReference type="Proteomes" id="UP001219525">
    <property type="component" value="Unassembled WGS sequence"/>
</dbReference>
<evidence type="ECO:0000256" key="2">
    <source>
        <dbReference type="ARBA" id="ARBA00022679"/>
    </source>
</evidence>
<gene>
    <name evidence="7" type="ORF">GGX14DRAFT_376981</name>
</gene>
<sequence>MQYACVCPLCPDLRIFLVRQIGVNINKSRAGNTRYIIYLSLPQKFTNRSPAPLGPSLVANAAFETNQHRSALMMSRMKRFQANNGTTPGTTLTTAALQEHENGGGAPGEAKIWVCWQARTSTHPKVIAAGIGYHSKAWAISKFMPDIKVEITKVINTEWCQNHSSPLLPEEVDFRWHGNRVLDPGTHTLSLNDFYAHYSTPSNTPVYLQNIPTQWKSFDRSRGSKRFVCLELYVRVDKWQERVSEQDIEEYPSSAGRKRARTRSAVSTAAKQPRLSDAVPESRFTLSGRTNATTIQKWSAITFRKLKCIVADVDGATKLMEEEIMRGKIFDEPFSSGTMKIAFDLILADGDQFVAKRFFKLSEDADDVVSVKANRMEIEGELLRLAYGRWFLNKFYQFCKKHGVVDVDETLSVADAFLAEEVDAPSTASGIPVITGEGTGMTWLVECKRPMTVTKYSGTLVHTSARRDLRSLTICAFAHFAFGFSNRNMVLQISKVCTPAHVQGADGLVLFDLMTHTPDGDSGIGDHGKQGIRSFTHDHQCNSICTGLGFNTQYPLKPR</sequence>
<dbReference type="CDD" id="cd04515">
    <property type="entry name" value="Alpha_kinase"/>
    <property type="match status" value="1"/>
</dbReference>
<protein>
    <submittedName>
        <fullName evidence="7">Kinase-like domain-containing protein</fullName>
    </submittedName>
</protein>
<keyword evidence="5" id="KW-0067">ATP-binding</keyword>
<dbReference type="Gene3D" id="3.20.200.10">
    <property type="entry name" value="MHCK/EF2 kinase"/>
    <property type="match status" value="1"/>
</dbReference>
<dbReference type="GO" id="GO:0005524">
    <property type="term" value="F:ATP binding"/>
    <property type="evidence" value="ECO:0007669"/>
    <property type="project" value="UniProtKB-KW"/>
</dbReference>
<keyword evidence="4 7" id="KW-0418">Kinase</keyword>
<keyword evidence="1" id="KW-0723">Serine/threonine-protein kinase</keyword>
<dbReference type="InterPro" id="IPR051852">
    <property type="entry name" value="Alpha-type_PK"/>
</dbReference>
<evidence type="ECO:0000259" key="6">
    <source>
        <dbReference type="PROSITE" id="PS51158"/>
    </source>
</evidence>
<dbReference type="GO" id="GO:0005826">
    <property type="term" value="C:actomyosin contractile ring"/>
    <property type="evidence" value="ECO:0007669"/>
    <property type="project" value="TreeGrafter"/>
</dbReference>
<reference evidence="7" key="1">
    <citation type="submission" date="2023-03" db="EMBL/GenBank/DDBJ databases">
        <title>Massive genome expansion in bonnet fungi (Mycena s.s.) driven by repeated elements and novel gene families across ecological guilds.</title>
        <authorList>
            <consortium name="Lawrence Berkeley National Laboratory"/>
            <person name="Harder C.B."/>
            <person name="Miyauchi S."/>
            <person name="Viragh M."/>
            <person name="Kuo A."/>
            <person name="Thoen E."/>
            <person name="Andreopoulos B."/>
            <person name="Lu D."/>
            <person name="Skrede I."/>
            <person name="Drula E."/>
            <person name="Henrissat B."/>
            <person name="Morin E."/>
            <person name="Kohler A."/>
            <person name="Barry K."/>
            <person name="LaButti K."/>
            <person name="Morin E."/>
            <person name="Salamov A."/>
            <person name="Lipzen A."/>
            <person name="Mereny Z."/>
            <person name="Hegedus B."/>
            <person name="Baldrian P."/>
            <person name="Stursova M."/>
            <person name="Weitz H."/>
            <person name="Taylor A."/>
            <person name="Grigoriev I.V."/>
            <person name="Nagy L.G."/>
            <person name="Martin F."/>
            <person name="Kauserud H."/>
        </authorList>
    </citation>
    <scope>NUCLEOTIDE SEQUENCE</scope>
    <source>
        <strain evidence="7">9144</strain>
    </source>
</reference>
<evidence type="ECO:0000313" key="7">
    <source>
        <dbReference type="EMBL" id="KAJ7195475.1"/>
    </source>
</evidence>
<evidence type="ECO:0000256" key="5">
    <source>
        <dbReference type="ARBA" id="ARBA00022840"/>
    </source>
</evidence>
<evidence type="ECO:0000256" key="1">
    <source>
        <dbReference type="ARBA" id="ARBA00022527"/>
    </source>
</evidence>
<evidence type="ECO:0000256" key="4">
    <source>
        <dbReference type="ARBA" id="ARBA00022777"/>
    </source>
</evidence>
<proteinExistence type="predicted"/>
<evidence type="ECO:0000256" key="3">
    <source>
        <dbReference type="ARBA" id="ARBA00022741"/>
    </source>
</evidence>
<comment type="caution">
    <text evidence="7">The sequence shown here is derived from an EMBL/GenBank/DDBJ whole genome shotgun (WGS) entry which is preliminary data.</text>
</comment>
<dbReference type="InterPro" id="IPR004166">
    <property type="entry name" value="a-kinase_dom"/>
</dbReference>
<dbReference type="GO" id="GO:1903013">
    <property type="term" value="P:response to differentiation-inducing factor 1"/>
    <property type="evidence" value="ECO:0007669"/>
    <property type="project" value="TreeGrafter"/>
</dbReference>
<dbReference type="GO" id="GO:0031037">
    <property type="term" value="P:myosin II filament disassembly"/>
    <property type="evidence" value="ECO:0007669"/>
    <property type="project" value="TreeGrafter"/>
</dbReference>
<name>A0AAD6UVB0_9AGAR</name>
<dbReference type="EMBL" id="JARJCW010000090">
    <property type="protein sequence ID" value="KAJ7195475.1"/>
    <property type="molecule type" value="Genomic_DNA"/>
</dbReference>
<dbReference type="SUPFAM" id="SSF56112">
    <property type="entry name" value="Protein kinase-like (PK-like)"/>
    <property type="match status" value="1"/>
</dbReference>